<keyword evidence="11" id="KW-1185">Reference proteome</keyword>
<dbReference type="PANTHER" id="PTHR30489:SF0">
    <property type="entry name" value="LIPOPROTEIN-RELEASING SYSTEM TRANSMEMBRANE PROTEIN LOLE"/>
    <property type="match status" value="1"/>
</dbReference>
<feature type="transmembrane region" description="Helical" evidence="7">
    <location>
        <begin position="407"/>
        <end position="425"/>
    </location>
</feature>
<feature type="transmembrane region" description="Helical" evidence="7">
    <location>
        <begin position="308"/>
        <end position="334"/>
    </location>
</feature>
<feature type="transmembrane region" description="Helical" evidence="7">
    <location>
        <begin position="772"/>
        <end position="800"/>
    </location>
</feature>
<keyword evidence="6 7" id="KW-0472">Membrane</keyword>
<feature type="transmembrane region" description="Helical" evidence="7">
    <location>
        <begin position="363"/>
        <end position="386"/>
    </location>
</feature>
<feature type="transmembrane region" description="Helical" evidence="7">
    <location>
        <begin position="820"/>
        <end position="838"/>
    </location>
</feature>
<organism evidence="10 11">
    <name type="scientific">Candidatus Manganitrophus noduliformans</name>
    <dbReference type="NCBI Taxonomy" id="2606439"/>
    <lineage>
        <taxon>Bacteria</taxon>
        <taxon>Pseudomonadati</taxon>
        <taxon>Nitrospirota</taxon>
        <taxon>Nitrospiria</taxon>
        <taxon>Candidatus Troglogloeales</taxon>
        <taxon>Candidatus Manganitrophaceae</taxon>
        <taxon>Candidatus Manganitrophus</taxon>
    </lineage>
</organism>
<evidence type="ECO:0000313" key="10">
    <source>
        <dbReference type="EMBL" id="NKE71988.1"/>
    </source>
</evidence>
<evidence type="ECO:0000256" key="1">
    <source>
        <dbReference type="ARBA" id="ARBA00004651"/>
    </source>
</evidence>
<dbReference type="InterPro" id="IPR003838">
    <property type="entry name" value="ABC3_permease_C"/>
</dbReference>
<evidence type="ECO:0000256" key="3">
    <source>
        <dbReference type="ARBA" id="ARBA00022475"/>
    </source>
</evidence>
<feature type="transmembrane region" description="Helical" evidence="7">
    <location>
        <begin position="20"/>
        <end position="39"/>
    </location>
</feature>
<dbReference type="InterPro" id="IPR025857">
    <property type="entry name" value="MacB_PCD"/>
</dbReference>
<feature type="domain" description="MacB-like periplasmic core" evidence="9">
    <location>
        <begin position="20"/>
        <end position="207"/>
    </location>
</feature>
<dbReference type="EMBL" id="VTOW01000003">
    <property type="protein sequence ID" value="NKE71988.1"/>
    <property type="molecule type" value="Genomic_DNA"/>
</dbReference>
<evidence type="ECO:0000256" key="5">
    <source>
        <dbReference type="ARBA" id="ARBA00022989"/>
    </source>
</evidence>
<dbReference type="Pfam" id="PF02687">
    <property type="entry name" value="FtsX"/>
    <property type="match status" value="2"/>
</dbReference>
<dbReference type="GO" id="GO:0098797">
    <property type="term" value="C:plasma membrane protein complex"/>
    <property type="evidence" value="ECO:0007669"/>
    <property type="project" value="TreeGrafter"/>
</dbReference>
<evidence type="ECO:0000256" key="6">
    <source>
        <dbReference type="ARBA" id="ARBA00023136"/>
    </source>
</evidence>
<sequence length="855" mass="94179">MRVLFEWISFRHLFRERRAWLTLIGVALGISVFISIRIANQSVLSAYRHSVDAVAGNTTLEVVGRAGPFDETIIAEIRETPNVRSVAPIIQAPLPMTSPPSTQGEILFLMGVDLLQEGPFRQYEISSGLNEREPETFFTELMEPDAVLLTAPFAARHRIQVGDAISVRDGKRLLSLRVVGLLKGRGLAEAEGGNIAVMDIASAQWRLGKLGTLDRIDLITDAQTPLSKIIPSLSERIGPGLSLRRPEQRSEQVEKMLFAFQLNLTALSAISLFVGIFLIYNTLLVSVVHRRKEIGILRSLGVTRLRIFLLFLWEGILLGTLGGLGGVLIGAFLAQGVLRLVARTVSEIYVPIPPSPFSLPPSIFWEGIGIGIIVSALSSLLPALQAGRLRPREAMEGIYASQQPPSVAKFLIAASLLGVTAALLSRVPPHWNLPAAGYLSAAFLLITFSMLVPPGLLFFSHLIAPLLEHLPPSWRLARGHLEQAIRRNAPTIAAFMGALAMMISVVIMIESFRNTVVLWIDQTIKADIIGAPVSLLSNESEETLPDDLISTVRQTAGVEAVDGYRSLRLLFREEPALLVGRDLAIHAAHSRYLFRSGDSDEVIQRAIREGKVLLSEVFANRFGLREGETIEVPSPEGTVPLEIAGVFYEYSTDGGKMVIDRSLLQKFWKDDRLNVIAVYLEKGFSPDAVRQELVQRAGAESGLAFITQVNFKNEILRIFDQTFLVTYALEWIAVAVALLGITNTLFVSILERQREIGILRAVGASRRQVVQVVLIEAFYMGVIGNILSLFCAFFLSLLLIFVINKQSFGWTLLYHYPPSVIVHSFLLATVTALLAGYFPARKAARLEVTEAISYE</sequence>
<evidence type="ECO:0000256" key="7">
    <source>
        <dbReference type="SAM" id="Phobius"/>
    </source>
</evidence>
<evidence type="ECO:0000256" key="2">
    <source>
        <dbReference type="ARBA" id="ARBA00005236"/>
    </source>
</evidence>
<dbReference type="Pfam" id="PF12704">
    <property type="entry name" value="MacB_PCD"/>
    <property type="match status" value="2"/>
</dbReference>
<name>A0A7X6DS04_9BACT</name>
<dbReference type="GO" id="GO:0044874">
    <property type="term" value="P:lipoprotein localization to outer membrane"/>
    <property type="evidence" value="ECO:0007669"/>
    <property type="project" value="TreeGrafter"/>
</dbReference>
<reference evidence="10 11" key="1">
    <citation type="journal article" date="2020" name="Nature">
        <title>Bacterial chemolithoautotrophy via manganese oxidation.</title>
        <authorList>
            <person name="Yu H."/>
            <person name="Leadbetter J.R."/>
        </authorList>
    </citation>
    <scope>NUCLEOTIDE SEQUENCE [LARGE SCALE GENOMIC DNA]</scope>
    <source>
        <strain evidence="10 11">Mn-1</strain>
    </source>
</reference>
<feature type="domain" description="ABC3 transporter permease C-terminal" evidence="8">
    <location>
        <begin position="267"/>
        <end position="389"/>
    </location>
</feature>
<keyword evidence="3" id="KW-1003">Cell membrane</keyword>
<feature type="domain" description="MacB-like periplasmic core" evidence="9">
    <location>
        <begin position="492"/>
        <end position="695"/>
    </location>
</feature>
<evidence type="ECO:0000259" key="8">
    <source>
        <dbReference type="Pfam" id="PF02687"/>
    </source>
</evidence>
<evidence type="ECO:0000256" key="4">
    <source>
        <dbReference type="ARBA" id="ARBA00022692"/>
    </source>
</evidence>
<dbReference type="PANTHER" id="PTHR30489">
    <property type="entry name" value="LIPOPROTEIN-RELEASING SYSTEM TRANSMEMBRANE PROTEIN LOLE"/>
    <property type="match status" value="1"/>
</dbReference>
<comment type="similarity">
    <text evidence="2">Belongs to the ABC-4 integral membrane protein family. LolC/E subfamily.</text>
</comment>
<keyword evidence="4 7" id="KW-0812">Transmembrane</keyword>
<proteinExistence type="inferred from homology"/>
<evidence type="ECO:0000313" key="11">
    <source>
        <dbReference type="Proteomes" id="UP000534783"/>
    </source>
</evidence>
<comment type="subcellular location">
    <subcellularLocation>
        <location evidence="1">Cell membrane</location>
        <topology evidence="1">Multi-pass membrane protein</topology>
    </subcellularLocation>
</comment>
<feature type="transmembrane region" description="Helical" evidence="7">
    <location>
        <begin position="264"/>
        <end position="288"/>
    </location>
</feature>
<feature type="transmembrane region" description="Helical" evidence="7">
    <location>
        <begin position="488"/>
        <end position="509"/>
    </location>
</feature>
<feature type="transmembrane region" description="Helical" evidence="7">
    <location>
        <begin position="731"/>
        <end position="751"/>
    </location>
</feature>
<keyword evidence="5 7" id="KW-1133">Transmembrane helix</keyword>
<dbReference type="Proteomes" id="UP000534783">
    <property type="component" value="Unassembled WGS sequence"/>
</dbReference>
<evidence type="ECO:0000259" key="9">
    <source>
        <dbReference type="Pfam" id="PF12704"/>
    </source>
</evidence>
<feature type="domain" description="ABC3 transporter permease C-terminal" evidence="8">
    <location>
        <begin position="732"/>
        <end position="847"/>
    </location>
</feature>
<accession>A0A7X6DS04</accession>
<dbReference type="InterPro" id="IPR051447">
    <property type="entry name" value="Lipoprotein-release_system"/>
</dbReference>
<gene>
    <name evidence="10" type="ORF">MNODULE_14665</name>
</gene>
<protein>
    <submittedName>
        <fullName evidence="10">FtsX-like permease family protein</fullName>
    </submittedName>
</protein>
<dbReference type="RefSeq" id="WP_168061250.1">
    <property type="nucleotide sequence ID" value="NZ_VTOW01000003.1"/>
</dbReference>
<dbReference type="AlphaFoldDB" id="A0A7X6DS04"/>
<feature type="transmembrane region" description="Helical" evidence="7">
    <location>
        <begin position="437"/>
        <end position="467"/>
    </location>
</feature>
<comment type="caution">
    <text evidence="10">The sequence shown here is derived from an EMBL/GenBank/DDBJ whole genome shotgun (WGS) entry which is preliminary data.</text>
</comment>